<dbReference type="Gene3D" id="3.30.1340.30">
    <property type="match status" value="1"/>
</dbReference>
<dbReference type="InterPro" id="IPR046342">
    <property type="entry name" value="CBS_dom_sf"/>
</dbReference>
<dbReference type="Pfam" id="PF00571">
    <property type="entry name" value="CBS"/>
    <property type="match status" value="2"/>
</dbReference>
<dbReference type="InterPro" id="IPR051257">
    <property type="entry name" value="Diverse_CBS-Domain"/>
</dbReference>
<name>A0ABS2V3M9_9ACTN</name>
<dbReference type="Pfam" id="PF04972">
    <property type="entry name" value="BON"/>
    <property type="match status" value="1"/>
</dbReference>
<gene>
    <name evidence="5" type="ORF">JE024_37530</name>
</gene>
<accession>A0ABS2V3M9</accession>
<organism evidence="5 6">
    <name type="scientific">Streptomyces zhihengii</name>
    <dbReference type="NCBI Taxonomy" id="1818004"/>
    <lineage>
        <taxon>Bacteria</taxon>
        <taxon>Bacillati</taxon>
        <taxon>Actinomycetota</taxon>
        <taxon>Actinomycetes</taxon>
        <taxon>Kitasatosporales</taxon>
        <taxon>Streptomycetaceae</taxon>
        <taxon>Streptomyces</taxon>
    </lineage>
</organism>
<sequence length="225" mass="24090">MSQRAPHHVVGDVMTSTVVAVGPDALFKEITGAMEQWRVTAVPVLDEQGRVVGVVSEADLLHKEELRDSEATLVGQREHLTDWAKAGGVTARDLMTTPAVTVPSDASLPQAARLMAQHAVKRLPVVDAHGVLKGIVSRSDLLKIFLRTDEDLAAEVRREVVDRFLPVSRPGIGVTVDKGRVTLTGPVADPALIPVVERLARAVEGVVDVRCDLIAPTTATGRGDR</sequence>
<feature type="domain" description="CBS" evidence="4">
    <location>
        <begin position="95"/>
        <end position="152"/>
    </location>
</feature>
<evidence type="ECO:0000313" key="5">
    <source>
        <dbReference type="EMBL" id="MBM9624269.1"/>
    </source>
</evidence>
<dbReference type="InterPro" id="IPR007055">
    <property type="entry name" value="BON_dom"/>
</dbReference>
<feature type="domain" description="CBS" evidence="4">
    <location>
        <begin position="14"/>
        <end position="72"/>
    </location>
</feature>
<dbReference type="PANTHER" id="PTHR43080">
    <property type="entry name" value="CBS DOMAIN-CONTAINING PROTEIN CBSX3, MITOCHONDRIAL"/>
    <property type="match status" value="1"/>
</dbReference>
<dbReference type="Proteomes" id="UP000664109">
    <property type="component" value="Unassembled WGS sequence"/>
</dbReference>
<dbReference type="InterPro" id="IPR000644">
    <property type="entry name" value="CBS_dom"/>
</dbReference>
<comment type="caution">
    <text evidence="5">The sequence shown here is derived from an EMBL/GenBank/DDBJ whole genome shotgun (WGS) entry which is preliminary data.</text>
</comment>
<dbReference type="CDD" id="cd04586">
    <property type="entry name" value="CBS_pair_BON_assoc"/>
    <property type="match status" value="1"/>
</dbReference>
<protein>
    <submittedName>
        <fullName evidence="5">CBS domain-containing protein</fullName>
    </submittedName>
</protein>
<dbReference type="PROSITE" id="PS50914">
    <property type="entry name" value="BON"/>
    <property type="match status" value="1"/>
</dbReference>
<dbReference type="SMART" id="SM00116">
    <property type="entry name" value="CBS"/>
    <property type="match status" value="2"/>
</dbReference>
<evidence type="ECO:0000256" key="1">
    <source>
        <dbReference type="ARBA" id="ARBA00023122"/>
    </source>
</evidence>
<evidence type="ECO:0000256" key="2">
    <source>
        <dbReference type="PROSITE-ProRule" id="PRU00703"/>
    </source>
</evidence>
<keyword evidence="1 2" id="KW-0129">CBS domain</keyword>
<dbReference type="SUPFAM" id="SSF54631">
    <property type="entry name" value="CBS-domain pair"/>
    <property type="match status" value="1"/>
</dbReference>
<evidence type="ECO:0000259" key="3">
    <source>
        <dbReference type="PROSITE" id="PS50914"/>
    </source>
</evidence>
<evidence type="ECO:0000313" key="6">
    <source>
        <dbReference type="Proteomes" id="UP000664109"/>
    </source>
</evidence>
<keyword evidence="6" id="KW-1185">Reference proteome</keyword>
<reference evidence="5 6" key="1">
    <citation type="journal article" date="2016" name="Arch. Microbiol.">
        <title>Streptomyces zhihengii sp. nov., isolated from rhizospheric soil of Psammosilene tunicoides.</title>
        <authorList>
            <person name="Huang M.J."/>
            <person name="Fei J.J."/>
            <person name="Salam N."/>
            <person name="Kim C.J."/>
            <person name="Hozzein W.N."/>
            <person name="Xiao M."/>
            <person name="Huang H.Q."/>
            <person name="Li W.J."/>
        </authorList>
    </citation>
    <scope>NUCLEOTIDE SEQUENCE [LARGE SCALE GENOMIC DNA]</scope>
    <source>
        <strain evidence="5 6">YIM T102</strain>
    </source>
</reference>
<dbReference type="EMBL" id="JAFEJA010000002">
    <property type="protein sequence ID" value="MBM9624269.1"/>
    <property type="molecule type" value="Genomic_DNA"/>
</dbReference>
<dbReference type="RefSeq" id="WP_205378288.1">
    <property type="nucleotide sequence ID" value="NZ_JAFEJA010000002.1"/>
</dbReference>
<feature type="domain" description="BON" evidence="3">
    <location>
        <begin position="148"/>
        <end position="218"/>
    </location>
</feature>
<proteinExistence type="predicted"/>
<dbReference type="PIRSF" id="PIRSF036990">
    <property type="entry name" value="UCP036990_CBS_BON"/>
    <property type="match status" value="1"/>
</dbReference>
<dbReference type="Gene3D" id="3.10.580.10">
    <property type="entry name" value="CBS-domain"/>
    <property type="match status" value="1"/>
</dbReference>
<dbReference type="PROSITE" id="PS51371">
    <property type="entry name" value="CBS"/>
    <property type="match status" value="2"/>
</dbReference>
<dbReference type="InterPro" id="IPR017080">
    <property type="entry name" value="UCP036990_CBS_BON"/>
</dbReference>
<evidence type="ECO:0000259" key="4">
    <source>
        <dbReference type="PROSITE" id="PS51371"/>
    </source>
</evidence>
<dbReference type="PANTHER" id="PTHR43080:SF29">
    <property type="entry name" value="OS02G0818000 PROTEIN"/>
    <property type="match status" value="1"/>
</dbReference>